<dbReference type="SUPFAM" id="SSF51101">
    <property type="entry name" value="Mannose-binding lectins"/>
    <property type="match status" value="1"/>
</dbReference>
<dbReference type="OrthoDB" id="2131701at2759"/>
<dbReference type="EMBL" id="KZ825834">
    <property type="protein sequence ID" value="PYH96675.1"/>
    <property type="molecule type" value="Genomic_DNA"/>
</dbReference>
<keyword evidence="3" id="KW-0430">Lectin</keyword>
<accession>A0A319DGW3</accession>
<dbReference type="GO" id="GO:0030246">
    <property type="term" value="F:carbohydrate binding"/>
    <property type="evidence" value="ECO:0007669"/>
    <property type="project" value="UniProtKB-KW"/>
</dbReference>
<dbReference type="AlphaFoldDB" id="A0A319DGW3"/>
<dbReference type="InterPro" id="IPR036404">
    <property type="entry name" value="Jacalin-like_lectin_dom_sf"/>
</dbReference>
<evidence type="ECO:0000313" key="3">
    <source>
        <dbReference type="EMBL" id="PYH96675.1"/>
    </source>
</evidence>
<dbReference type="Gene3D" id="2.100.10.30">
    <property type="entry name" value="Jacalin-like lectin domain"/>
    <property type="match status" value="1"/>
</dbReference>
<sequence length="149" mass="16357">MTTTLIIQNPPHGGTGGSPFSSPHNKPIRAIRTWTGPKTDDHESVIKGLEVFWDEDEDDGGQAHFVTGTRRGEMNAIEFDHGEEIVEMSIWSDTRVDSIHIRTERGHTFDAGGGSGTCHVQENLGNGILYGFFGRSGEDVDALGTYFHE</sequence>
<feature type="region of interest" description="Disordered" evidence="1">
    <location>
        <begin position="1"/>
        <end position="26"/>
    </location>
</feature>
<evidence type="ECO:0000313" key="4">
    <source>
        <dbReference type="Proteomes" id="UP000247810"/>
    </source>
</evidence>
<protein>
    <submittedName>
        <fullName evidence="3">Mannose-binding lectin</fullName>
    </submittedName>
</protein>
<organism evidence="3 4">
    <name type="scientific">Aspergillus ellipticus CBS 707.79</name>
    <dbReference type="NCBI Taxonomy" id="1448320"/>
    <lineage>
        <taxon>Eukaryota</taxon>
        <taxon>Fungi</taxon>
        <taxon>Dikarya</taxon>
        <taxon>Ascomycota</taxon>
        <taxon>Pezizomycotina</taxon>
        <taxon>Eurotiomycetes</taxon>
        <taxon>Eurotiomycetidae</taxon>
        <taxon>Eurotiales</taxon>
        <taxon>Aspergillaceae</taxon>
        <taxon>Aspergillus</taxon>
        <taxon>Aspergillus subgen. Circumdati</taxon>
    </lineage>
</organism>
<proteinExistence type="predicted"/>
<feature type="domain" description="Jacalin-type lectin" evidence="2">
    <location>
        <begin position="6"/>
        <end position="149"/>
    </location>
</feature>
<dbReference type="VEuPathDB" id="FungiDB:BO71DRAFT_427759"/>
<keyword evidence="4" id="KW-1185">Reference proteome</keyword>
<gene>
    <name evidence="3" type="ORF">BO71DRAFT_427759</name>
</gene>
<dbReference type="Pfam" id="PF01419">
    <property type="entry name" value="Jacalin"/>
    <property type="match status" value="1"/>
</dbReference>
<reference evidence="3 4" key="1">
    <citation type="submission" date="2018-02" db="EMBL/GenBank/DDBJ databases">
        <title>The genomes of Aspergillus section Nigri reveals drivers in fungal speciation.</title>
        <authorList>
            <consortium name="DOE Joint Genome Institute"/>
            <person name="Vesth T.C."/>
            <person name="Nybo J."/>
            <person name="Theobald S."/>
            <person name="Brandl J."/>
            <person name="Frisvad J.C."/>
            <person name="Nielsen K.F."/>
            <person name="Lyhne E.K."/>
            <person name="Kogle M.E."/>
            <person name="Kuo A."/>
            <person name="Riley R."/>
            <person name="Clum A."/>
            <person name="Nolan M."/>
            <person name="Lipzen A."/>
            <person name="Salamov A."/>
            <person name="Henrissat B."/>
            <person name="Wiebenga A."/>
            <person name="De vries R.P."/>
            <person name="Grigoriev I.V."/>
            <person name="Mortensen U.H."/>
            <person name="Andersen M.R."/>
            <person name="Baker S.E."/>
        </authorList>
    </citation>
    <scope>NUCLEOTIDE SEQUENCE [LARGE SCALE GENOMIC DNA]</scope>
    <source>
        <strain evidence="3 4">CBS 707.79</strain>
    </source>
</reference>
<name>A0A319DGW3_9EURO</name>
<evidence type="ECO:0000259" key="2">
    <source>
        <dbReference type="PROSITE" id="PS51752"/>
    </source>
</evidence>
<dbReference type="InterPro" id="IPR001229">
    <property type="entry name" value="Jacalin-like_lectin_dom"/>
</dbReference>
<dbReference type="STRING" id="1448320.A0A319DGW3"/>
<dbReference type="Proteomes" id="UP000247810">
    <property type="component" value="Unassembled WGS sequence"/>
</dbReference>
<dbReference type="PROSITE" id="PS51752">
    <property type="entry name" value="JACALIN_LECTIN"/>
    <property type="match status" value="1"/>
</dbReference>
<evidence type="ECO:0000256" key="1">
    <source>
        <dbReference type="SAM" id="MobiDB-lite"/>
    </source>
</evidence>